<dbReference type="AlphaFoldDB" id="A0A511ADY9"/>
<evidence type="ECO:0000256" key="2">
    <source>
        <dbReference type="SAM" id="Phobius"/>
    </source>
</evidence>
<feature type="region of interest" description="Disordered" evidence="1">
    <location>
        <begin position="210"/>
        <end position="261"/>
    </location>
</feature>
<feature type="transmembrane region" description="Helical" evidence="2">
    <location>
        <begin position="178"/>
        <end position="199"/>
    </location>
</feature>
<dbReference type="Proteomes" id="UP000321225">
    <property type="component" value="Unassembled WGS sequence"/>
</dbReference>
<reference evidence="3 4" key="1">
    <citation type="submission" date="2019-07" db="EMBL/GenBank/DDBJ databases">
        <title>Whole genome shotgun sequence of Microbacterium aerolatum NBRC 103071.</title>
        <authorList>
            <person name="Hosoyama A."/>
            <person name="Uohara A."/>
            <person name="Ohji S."/>
            <person name="Ichikawa N."/>
        </authorList>
    </citation>
    <scope>NUCLEOTIDE SEQUENCE [LARGE SCALE GENOMIC DNA]</scope>
    <source>
        <strain evidence="3 4">NBRC 103071</strain>
    </source>
</reference>
<accession>A0A511ADY9</accession>
<organism evidence="3 4">
    <name type="scientific">Microbacterium aerolatum</name>
    <dbReference type="NCBI Taxonomy" id="153731"/>
    <lineage>
        <taxon>Bacteria</taxon>
        <taxon>Bacillati</taxon>
        <taxon>Actinomycetota</taxon>
        <taxon>Actinomycetes</taxon>
        <taxon>Micrococcales</taxon>
        <taxon>Microbacteriaceae</taxon>
        <taxon>Microbacterium</taxon>
    </lineage>
</organism>
<name>A0A511ADY9_9MICO</name>
<evidence type="ECO:0008006" key="5">
    <source>
        <dbReference type="Google" id="ProtNLM"/>
    </source>
</evidence>
<dbReference type="EMBL" id="BJUW01000005">
    <property type="protein sequence ID" value="GEK86252.1"/>
    <property type="molecule type" value="Genomic_DNA"/>
</dbReference>
<proteinExistence type="predicted"/>
<keyword evidence="2" id="KW-0472">Membrane</keyword>
<feature type="transmembrane region" description="Helical" evidence="2">
    <location>
        <begin position="21"/>
        <end position="41"/>
    </location>
</feature>
<evidence type="ECO:0000313" key="3">
    <source>
        <dbReference type="EMBL" id="GEK86252.1"/>
    </source>
</evidence>
<keyword evidence="4" id="KW-1185">Reference proteome</keyword>
<protein>
    <recommendedName>
        <fullName evidence="5">Polysaccharide chain length determinant N-terminal domain-containing protein</fullName>
    </recommendedName>
</protein>
<keyword evidence="2" id="KW-1133">Transmembrane helix</keyword>
<evidence type="ECO:0000313" key="4">
    <source>
        <dbReference type="Proteomes" id="UP000321225"/>
    </source>
</evidence>
<evidence type="ECO:0000256" key="1">
    <source>
        <dbReference type="SAM" id="MobiDB-lite"/>
    </source>
</evidence>
<sequence>MRPKGEGKLLVLDVIRALGRRWYVVLIGAIVTAGLTVGAYLTTPPEYNARALVLLLPSETAVGEGGNPFLTLDGLEQPAGILVAYFSSAPAREEVKEQSETAQYVVGIDDSTRGPVIAVDVTDTSNEKALDTLAFITDRIPIELAALQDQVDAPADAVITSIPLTVDQKAERSMSGTIRMMIAALVVGIAATCITAFALDGLIRRRQLRQSGELPKQPERAMKSTASKASKKNKTPKEEDVLPPEASDEQVPVSASAGREP</sequence>
<gene>
    <name evidence="3" type="ORF">MAE01_14280</name>
</gene>
<keyword evidence="2" id="KW-0812">Transmembrane</keyword>
<comment type="caution">
    <text evidence="3">The sequence shown here is derived from an EMBL/GenBank/DDBJ whole genome shotgun (WGS) entry which is preliminary data.</text>
</comment>